<dbReference type="AlphaFoldDB" id="A0A9P6J344"/>
<feature type="transmembrane region" description="Helical" evidence="7">
    <location>
        <begin position="142"/>
        <end position="162"/>
    </location>
</feature>
<keyword evidence="4 7" id="KW-0812">Transmembrane</keyword>
<comment type="similarity">
    <text evidence="2">Belongs to the oligopeptide OPT transporter family.</text>
</comment>
<dbReference type="InterPro" id="IPR004813">
    <property type="entry name" value="OPT"/>
</dbReference>
<reference evidence="8" key="1">
    <citation type="journal article" date="2020" name="Fungal Divers.">
        <title>Resolving the Mortierellaceae phylogeny through synthesis of multi-gene phylogenetics and phylogenomics.</title>
        <authorList>
            <person name="Vandepol N."/>
            <person name="Liber J."/>
            <person name="Desiro A."/>
            <person name="Na H."/>
            <person name="Kennedy M."/>
            <person name="Barry K."/>
            <person name="Grigoriev I.V."/>
            <person name="Miller A.N."/>
            <person name="O'Donnell K."/>
            <person name="Stajich J.E."/>
            <person name="Bonito G."/>
        </authorList>
    </citation>
    <scope>NUCLEOTIDE SEQUENCE</scope>
    <source>
        <strain evidence="8">CK1249</strain>
    </source>
</reference>
<comment type="caution">
    <text evidence="8">The sequence shown here is derived from an EMBL/GenBank/DDBJ whole genome shotgun (WGS) entry which is preliminary data.</text>
</comment>
<dbReference type="PANTHER" id="PTHR31645:SF3">
    <property type="entry name" value="OLIGOPEPTIDE TRANSPORTER"/>
    <property type="match status" value="1"/>
</dbReference>
<name>A0A9P6J344_MORAP</name>
<evidence type="ECO:0000313" key="8">
    <source>
        <dbReference type="EMBL" id="KAF9955909.1"/>
    </source>
</evidence>
<sequence length="439" mass="47716">MYLGLKVGWTFGASLFGAVLSFAILKPLSRILGYGYFGPSQNCQAQTSASTTGGLSVGFITAIPALYRLGLMSETVEPDIVALTLWSLSAAFYGLFFGIPLHKYFVVKQDLPFPTPRATAYTILALHESSNGQKHARTQARLIVLSFMMSIAMTVASHWIYFLDKIHLLYWIGRAAGSLALQKADTLWGWQLHPNLAFFGAGIIIPTSTAVSFFMGSIIAFGAAGSPMVASGYLAGPYGFGKAGNGSAQSWFIWSGISLMLFSTLAELILQYRSLYRAFTDAIISIRNVVLKAIKGKVPIKQQQSQEEECGKLSTLIYKIPTWWWVTGLVLSIIATCCVLGFYFGIPVHHSLLAVFLAFFLSVIALQAYSTVDINPVSTMGKCVQLVFSQISYPTVFALQRANLICAGVTAAAAAQSVDMVGDLKVYLPRTCITFMVVQ</sequence>
<keyword evidence="3" id="KW-0813">Transport</keyword>
<proteinExistence type="inferred from homology"/>
<comment type="subcellular location">
    <subcellularLocation>
        <location evidence="1">Membrane</location>
        <topology evidence="1">Multi-pass membrane protein</topology>
    </subcellularLocation>
</comment>
<evidence type="ECO:0000256" key="1">
    <source>
        <dbReference type="ARBA" id="ARBA00004141"/>
    </source>
</evidence>
<gene>
    <name evidence="8" type="ORF">BGZ70_010074</name>
</gene>
<organism evidence="8 9">
    <name type="scientific">Mortierella alpina</name>
    <name type="common">Oleaginous fungus</name>
    <name type="synonym">Mortierella renispora</name>
    <dbReference type="NCBI Taxonomy" id="64518"/>
    <lineage>
        <taxon>Eukaryota</taxon>
        <taxon>Fungi</taxon>
        <taxon>Fungi incertae sedis</taxon>
        <taxon>Mucoromycota</taxon>
        <taxon>Mortierellomycotina</taxon>
        <taxon>Mortierellomycetes</taxon>
        <taxon>Mortierellales</taxon>
        <taxon>Mortierellaceae</taxon>
        <taxon>Mortierella</taxon>
    </lineage>
</organism>
<evidence type="ECO:0008006" key="10">
    <source>
        <dbReference type="Google" id="ProtNLM"/>
    </source>
</evidence>
<feature type="transmembrane region" description="Helical" evidence="7">
    <location>
        <begin position="251"/>
        <end position="270"/>
    </location>
</feature>
<keyword evidence="9" id="KW-1185">Reference proteome</keyword>
<evidence type="ECO:0000256" key="7">
    <source>
        <dbReference type="SAM" id="Phobius"/>
    </source>
</evidence>
<feature type="transmembrane region" description="Helical" evidence="7">
    <location>
        <begin position="352"/>
        <end position="372"/>
    </location>
</feature>
<dbReference type="OrthoDB" id="77405at2759"/>
<evidence type="ECO:0000313" key="9">
    <source>
        <dbReference type="Proteomes" id="UP000738359"/>
    </source>
</evidence>
<dbReference type="Pfam" id="PF03169">
    <property type="entry name" value="OPT"/>
    <property type="match status" value="1"/>
</dbReference>
<feature type="transmembrane region" description="Helical" evidence="7">
    <location>
        <begin position="196"/>
        <end position="224"/>
    </location>
</feature>
<dbReference type="InterPro" id="IPR045035">
    <property type="entry name" value="YSL-like"/>
</dbReference>
<keyword evidence="6 7" id="KW-0472">Membrane</keyword>
<accession>A0A9P6J344</accession>
<protein>
    <recommendedName>
        <fullName evidence="10">Oligopeptide transporter</fullName>
    </recommendedName>
</protein>
<feature type="transmembrane region" description="Helical" evidence="7">
    <location>
        <begin position="322"/>
        <end position="346"/>
    </location>
</feature>
<dbReference type="EMBL" id="JAAAHY010000876">
    <property type="protein sequence ID" value="KAF9955909.1"/>
    <property type="molecule type" value="Genomic_DNA"/>
</dbReference>
<dbReference type="Proteomes" id="UP000738359">
    <property type="component" value="Unassembled WGS sequence"/>
</dbReference>
<evidence type="ECO:0000256" key="6">
    <source>
        <dbReference type="ARBA" id="ARBA00023136"/>
    </source>
</evidence>
<evidence type="ECO:0000256" key="3">
    <source>
        <dbReference type="ARBA" id="ARBA00022448"/>
    </source>
</evidence>
<evidence type="ECO:0000256" key="4">
    <source>
        <dbReference type="ARBA" id="ARBA00022692"/>
    </source>
</evidence>
<feature type="transmembrane region" description="Helical" evidence="7">
    <location>
        <begin position="80"/>
        <end position="99"/>
    </location>
</feature>
<dbReference type="GO" id="GO:0035673">
    <property type="term" value="F:oligopeptide transmembrane transporter activity"/>
    <property type="evidence" value="ECO:0007669"/>
    <property type="project" value="InterPro"/>
</dbReference>
<keyword evidence="5 7" id="KW-1133">Transmembrane helix</keyword>
<evidence type="ECO:0000256" key="5">
    <source>
        <dbReference type="ARBA" id="ARBA00022989"/>
    </source>
</evidence>
<dbReference type="PANTHER" id="PTHR31645">
    <property type="entry name" value="OLIGOPEPTIDE TRANSPORTER YGL114W-RELATED"/>
    <property type="match status" value="1"/>
</dbReference>
<evidence type="ECO:0000256" key="2">
    <source>
        <dbReference type="ARBA" id="ARBA00008807"/>
    </source>
</evidence>
<dbReference type="GO" id="GO:0000329">
    <property type="term" value="C:fungal-type vacuole membrane"/>
    <property type="evidence" value="ECO:0007669"/>
    <property type="project" value="TreeGrafter"/>
</dbReference>